<dbReference type="STRING" id="52560.SAMN04488082_11642"/>
<dbReference type="GO" id="GO:0044781">
    <property type="term" value="P:bacterial-type flagellum organization"/>
    <property type="evidence" value="ECO:0007669"/>
    <property type="project" value="UniProtKB-UniRule"/>
</dbReference>
<keyword evidence="9" id="KW-0966">Cell projection</keyword>
<evidence type="ECO:0000313" key="9">
    <source>
        <dbReference type="EMBL" id="SFK18001.1"/>
    </source>
</evidence>
<keyword evidence="9" id="KW-0969">Cilium</keyword>
<keyword evidence="3 7" id="KW-1133">Transmembrane helix</keyword>
<evidence type="ECO:0000256" key="1">
    <source>
        <dbReference type="ARBA" id="ARBA00022475"/>
    </source>
</evidence>
<reference evidence="10" key="1">
    <citation type="submission" date="2016-10" db="EMBL/GenBank/DDBJ databases">
        <authorList>
            <person name="Varghese N."/>
            <person name="Submissions S."/>
        </authorList>
    </citation>
    <scope>NUCLEOTIDE SEQUENCE [LARGE SCALE GENOMIC DNA]</scope>
    <source>
        <strain evidence="10">DSM 5918</strain>
    </source>
</reference>
<proteinExistence type="inferred from homology"/>
<evidence type="ECO:0000256" key="8">
    <source>
        <dbReference type="SAM" id="MobiDB-lite"/>
    </source>
</evidence>
<keyword evidence="4 7" id="KW-0472">Membrane</keyword>
<sequence length="118" mass="12401">MDNATLTGAGAGLGLASVKMAAALLLILGLIFLGLALLKRFGLAARLQGRGSGALRVEERVALGPRKQLVVVRFLNKLLVLGVTDNGINLIAEHQADNEPIPDFQTTLDQETGEDTPS</sequence>
<evidence type="ECO:0000256" key="7">
    <source>
        <dbReference type="RuleBase" id="RU362064"/>
    </source>
</evidence>
<dbReference type="GO" id="GO:0005886">
    <property type="term" value="C:plasma membrane"/>
    <property type="evidence" value="ECO:0007669"/>
    <property type="project" value="UniProtKB-SubCell"/>
</dbReference>
<dbReference type="EMBL" id="FORX01000016">
    <property type="protein sequence ID" value="SFK18001.1"/>
    <property type="molecule type" value="Genomic_DNA"/>
</dbReference>
<dbReference type="Pfam" id="PF04347">
    <property type="entry name" value="FliO"/>
    <property type="match status" value="1"/>
</dbReference>
<dbReference type="InterPro" id="IPR052205">
    <property type="entry name" value="FliO/MopB"/>
</dbReference>
<name>A0A1I3XFX3_9BACT</name>
<evidence type="ECO:0000256" key="4">
    <source>
        <dbReference type="ARBA" id="ARBA00023136"/>
    </source>
</evidence>
<feature type="region of interest" description="Disordered" evidence="8">
    <location>
        <begin position="99"/>
        <end position="118"/>
    </location>
</feature>
<dbReference type="GO" id="GO:0009425">
    <property type="term" value="C:bacterial-type flagellum basal body"/>
    <property type="evidence" value="ECO:0007669"/>
    <property type="project" value="UniProtKB-SubCell"/>
</dbReference>
<evidence type="ECO:0000256" key="6">
    <source>
        <dbReference type="ARBA" id="ARBA00037937"/>
    </source>
</evidence>
<keyword evidence="5 7" id="KW-0975">Bacterial flagellum</keyword>
<comment type="similarity">
    <text evidence="6 7">Belongs to the FliO/MopB family.</text>
</comment>
<keyword evidence="10" id="KW-1185">Reference proteome</keyword>
<organism evidence="9 10">
    <name type="scientific">Desulfomicrobium apsheronum</name>
    <dbReference type="NCBI Taxonomy" id="52560"/>
    <lineage>
        <taxon>Bacteria</taxon>
        <taxon>Pseudomonadati</taxon>
        <taxon>Thermodesulfobacteriota</taxon>
        <taxon>Desulfovibrionia</taxon>
        <taxon>Desulfovibrionales</taxon>
        <taxon>Desulfomicrobiaceae</taxon>
        <taxon>Desulfomicrobium</taxon>
    </lineage>
</organism>
<evidence type="ECO:0000256" key="2">
    <source>
        <dbReference type="ARBA" id="ARBA00022692"/>
    </source>
</evidence>
<dbReference type="PANTHER" id="PTHR38766">
    <property type="entry name" value="FLAGELLAR PROTEIN FLIO"/>
    <property type="match status" value="1"/>
</dbReference>
<dbReference type="PANTHER" id="PTHR38766:SF1">
    <property type="entry name" value="FLAGELLAR PROTEIN FLIO"/>
    <property type="match status" value="1"/>
</dbReference>
<evidence type="ECO:0000313" key="10">
    <source>
        <dbReference type="Proteomes" id="UP000198635"/>
    </source>
</evidence>
<feature type="transmembrane region" description="Helical" evidence="7">
    <location>
        <begin position="20"/>
        <end position="38"/>
    </location>
</feature>
<dbReference type="OrthoDB" id="5472171at2"/>
<evidence type="ECO:0000256" key="5">
    <source>
        <dbReference type="ARBA" id="ARBA00023143"/>
    </source>
</evidence>
<dbReference type="AlphaFoldDB" id="A0A1I3XFX3"/>
<dbReference type="InterPro" id="IPR022781">
    <property type="entry name" value="Flagellar_biosynth_FliO"/>
</dbReference>
<dbReference type="RefSeq" id="WP_143075647.1">
    <property type="nucleotide sequence ID" value="NZ_FORX01000016.1"/>
</dbReference>
<accession>A0A1I3XFX3</accession>
<comment type="subcellular location">
    <subcellularLocation>
        <location evidence="7">Cell membrane</location>
    </subcellularLocation>
    <subcellularLocation>
        <location evidence="7">Bacterial flagellum basal body</location>
    </subcellularLocation>
</comment>
<keyword evidence="9" id="KW-0282">Flagellum</keyword>
<evidence type="ECO:0000256" key="3">
    <source>
        <dbReference type="ARBA" id="ARBA00022989"/>
    </source>
</evidence>
<keyword evidence="2 7" id="KW-0812">Transmembrane</keyword>
<protein>
    <recommendedName>
        <fullName evidence="7">Flagellar protein</fullName>
    </recommendedName>
</protein>
<keyword evidence="1 7" id="KW-1003">Cell membrane</keyword>
<dbReference type="NCBIfam" id="TIGR03500">
    <property type="entry name" value="FliO_TIGR"/>
    <property type="match status" value="1"/>
</dbReference>
<dbReference type="Proteomes" id="UP000198635">
    <property type="component" value="Unassembled WGS sequence"/>
</dbReference>
<gene>
    <name evidence="9" type="ORF">SAMN04488082_11642</name>
</gene>